<dbReference type="RefSeq" id="WP_067253634.1">
    <property type="nucleotide sequence ID" value="NZ_JBHSLU010000051.1"/>
</dbReference>
<evidence type="ECO:0000313" key="1">
    <source>
        <dbReference type="EMBL" id="MFC5506820.1"/>
    </source>
</evidence>
<dbReference type="Proteomes" id="UP001596060">
    <property type="component" value="Unassembled WGS sequence"/>
</dbReference>
<accession>A0ABW0P342</accession>
<reference evidence="2" key="1">
    <citation type="journal article" date="2019" name="Int. J. Syst. Evol. Microbiol.">
        <title>The Global Catalogue of Microorganisms (GCM) 10K type strain sequencing project: providing services to taxonomists for standard genome sequencing and annotation.</title>
        <authorList>
            <consortium name="The Broad Institute Genomics Platform"/>
            <consortium name="The Broad Institute Genome Sequencing Center for Infectious Disease"/>
            <person name="Wu L."/>
            <person name="Ma J."/>
        </authorList>
    </citation>
    <scope>NUCLEOTIDE SEQUENCE [LARGE SCALE GENOMIC DNA]</scope>
    <source>
        <strain evidence="2">CCUG 43117</strain>
    </source>
</reference>
<sequence>MNQPRPALFPWWRGGASGAQPPFWELESLLLLGFARDAALQRIAARRALTDRGVMADRSRSFLDLTRAHDAAHG</sequence>
<comment type="caution">
    <text evidence="1">The sequence shown here is derived from an EMBL/GenBank/DDBJ whole genome shotgun (WGS) entry which is preliminary data.</text>
</comment>
<keyword evidence="2" id="KW-1185">Reference proteome</keyword>
<evidence type="ECO:0000313" key="2">
    <source>
        <dbReference type="Proteomes" id="UP001596060"/>
    </source>
</evidence>
<organism evidence="1 2">
    <name type="scientific">Bosea massiliensis</name>
    <dbReference type="NCBI Taxonomy" id="151419"/>
    <lineage>
        <taxon>Bacteria</taxon>
        <taxon>Pseudomonadati</taxon>
        <taxon>Pseudomonadota</taxon>
        <taxon>Alphaproteobacteria</taxon>
        <taxon>Hyphomicrobiales</taxon>
        <taxon>Boseaceae</taxon>
        <taxon>Bosea</taxon>
    </lineage>
</organism>
<protein>
    <submittedName>
        <fullName evidence="1">Uncharacterized protein</fullName>
    </submittedName>
</protein>
<name>A0ABW0P342_9HYPH</name>
<gene>
    <name evidence="1" type="ORF">ACFPN9_16335</name>
</gene>
<dbReference type="EMBL" id="JBHSLU010000051">
    <property type="protein sequence ID" value="MFC5506820.1"/>
    <property type="molecule type" value="Genomic_DNA"/>
</dbReference>
<proteinExistence type="predicted"/>